<dbReference type="InterPro" id="IPR017871">
    <property type="entry name" value="ABC_transporter-like_CS"/>
</dbReference>
<keyword evidence="6" id="KW-0812">Transmembrane</keyword>
<comment type="similarity">
    <text evidence="1">Belongs to the ABC transporter superfamily. ABCA family. CPR flippase (TC 3.A.1.211) subfamily.</text>
</comment>
<dbReference type="InterPro" id="IPR003593">
    <property type="entry name" value="AAA+_ATPase"/>
</dbReference>
<evidence type="ECO:0000256" key="5">
    <source>
        <dbReference type="ARBA" id="ARBA00022840"/>
    </source>
</evidence>
<dbReference type="EMBL" id="BNJQ01000012">
    <property type="protein sequence ID" value="GHP06166.1"/>
    <property type="molecule type" value="Genomic_DNA"/>
</dbReference>
<evidence type="ECO:0000259" key="7">
    <source>
        <dbReference type="PROSITE" id="PS50893"/>
    </source>
</evidence>
<evidence type="ECO:0000256" key="2">
    <source>
        <dbReference type="ARBA" id="ARBA00022448"/>
    </source>
</evidence>
<feature type="transmembrane region" description="Helical" evidence="6">
    <location>
        <begin position="391"/>
        <end position="412"/>
    </location>
</feature>
<dbReference type="PROSITE" id="PS00211">
    <property type="entry name" value="ABC_TRANSPORTER_1"/>
    <property type="match status" value="1"/>
</dbReference>
<keyword evidence="5" id="KW-0067">ATP-binding</keyword>
<evidence type="ECO:0000256" key="3">
    <source>
        <dbReference type="ARBA" id="ARBA00022737"/>
    </source>
</evidence>
<dbReference type="GO" id="GO:0140359">
    <property type="term" value="F:ABC-type transporter activity"/>
    <property type="evidence" value="ECO:0007669"/>
    <property type="project" value="InterPro"/>
</dbReference>
<dbReference type="GO" id="GO:0005319">
    <property type="term" value="F:lipid transporter activity"/>
    <property type="evidence" value="ECO:0007669"/>
    <property type="project" value="TreeGrafter"/>
</dbReference>
<dbReference type="Gene3D" id="3.40.50.300">
    <property type="entry name" value="P-loop containing nucleotide triphosphate hydrolases"/>
    <property type="match status" value="1"/>
</dbReference>
<accession>A0A830HFS7</accession>
<dbReference type="SUPFAM" id="SSF52540">
    <property type="entry name" value="P-loop containing nucleoside triphosphate hydrolases"/>
    <property type="match status" value="1"/>
</dbReference>
<dbReference type="OrthoDB" id="66620at2759"/>
<keyword evidence="6" id="KW-0472">Membrane</keyword>
<evidence type="ECO:0000256" key="4">
    <source>
        <dbReference type="ARBA" id="ARBA00022741"/>
    </source>
</evidence>
<dbReference type="SMART" id="SM00382">
    <property type="entry name" value="AAA"/>
    <property type="match status" value="1"/>
</dbReference>
<keyword evidence="6" id="KW-1133">Transmembrane helix</keyword>
<dbReference type="Proteomes" id="UP000660262">
    <property type="component" value="Unassembled WGS sequence"/>
</dbReference>
<keyword evidence="3" id="KW-0677">Repeat</keyword>
<dbReference type="PANTHER" id="PTHR19229">
    <property type="entry name" value="ATP-BINDING CASSETTE TRANSPORTER SUBFAMILY A ABCA"/>
    <property type="match status" value="1"/>
</dbReference>
<dbReference type="InterPro" id="IPR003439">
    <property type="entry name" value="ABC_transporter-like_ATP-bd"/>
</dbReference>
<feature type="transmembrane region" description="Helical" evidence="6">
    <location>
        <begin position="291"/>
        <end position="317"/>
    </location>
</feature>
<dbReference type="GO" id="GO:0016887">
    <property type="term" value="F:ATP hydrolysis activity"/>
    <property type="evidence" value="ECO:0007669"/>
    <property type="project" value="InterPro"/>
</dbReference>
<dbReference type="GO" id="GO:0016020">
    <property type="term" value="C:membrane"/>
    <property type="evidence" value="ECO:0007669"/>
    <property type="project" value="InterPro"/>
</dbReference>
<dbReference type="PROSITE" id="PS50893">
    <property type="entry name" value="ABC_TRANSPORTER_2"/>
    <property type="match status" value="1"/>
</dbReference>
<reference evidence="8" key="1">
    <citation type="submission" date="2020-10" db="EMBL/GenBank/DDBJ databases">
        <title>Unveiling of a novel bifunctional photoreceptor, Dualchrome1, isolated from a cosmopolitan green alga.</title>
        <authorList>
            <person name="Suzuki S."/>
            <person name="Kawachi M."/>
        </authorList>
    </citation>
    <scope>NUCLEOTIDE SEQUENCE</scope>
    <source>
        <strain evidence="8">NIES 2893</strain>
    </source>
</reference>
<dbReference type="AlphaFoldDB" id="A0A830HFS7"/>
<feature type="transmembrane region" description="Helical" evidence="6">
    <location>
        <begin position="77"/>
        <end position="98"/>
    </location>
</feature>
<feature type="transmembrane region" description="Helical" evidence="6">
    <location>
        <begin position="329"/>
        <end position="351"/>
    </location>
</feature>
<proteinExistence type="inferred from homology"/>
<keyword evidence="9" id="KW-1185">Reference proteome</keyword>
<sequence>MGRLPAVVNYSLDAPNLAGVFHALAANSSSESGGIKVADIKTPTAPSSSSHATTTAWRRQTKALLSAMNQAAAREGWIGRTLLIILPAILFASAIAVLRGLPRHTSAEWLNELAWLSSSQHQATTAAAVLLDVNMPFNTTSVDTTAATFAAHVGTWTAYQRGTASDAIAAAKLAAGTKSVGGGDAVLWRGWKAPDGAMLSLVHALFGGSSTSTTPEPPPRQSMLIPPLRRDAEKRRLRILRRGDSSPRLATLAATLALASALPPSALGSRFARLRESGLRRVLAVAGLRRAPLWIATSTSALQVLSMWWLVALAVALAGAPSATCGLRLASLVISHSISSTTISHGFSILMSRSSETFITSAGVDIAIGLGSAGMILTIESNADKLVEPMLVHLLGILPGFSLVYGCCDVVLDDLAGTRTEEMTVVFVATQVAVATFVGALCFMFEGGGGGGSVVDDESGGGGGSVVEDEDEEVGIAGLGVKGERARLMSQSASDHLQLHGLTKKYGRFTAVHDLWLGLATTGGVTGLLGINGCGKSSTFKMITGDTRATSGRFRRPRIMGYCPQTDAALETLTVAEHLELIAGVRGVDEVSAHIQHQIASVGLDGMHDVQAHALSGGNRRKMNLAMAMNGSAVLLLDEPTAGVDPIARVHVRAAIRRASAHASILLTTHSVEDACELCTRVGLMSLGKLHAIGTPRALRTQHAHGELRVSCVFLVRAVPTTLGTLLTLEEAHISGERASWALQKTRVDIPNLVHALEEARVSGILRAWSISEPSLEEVVLEVGGDGDEARMEEELRRQEAMIAHYHSLTAAGARGEPVKRFGMMDGEGGGRARR</sequence>
<keyword evidence="4" id="KW-0547">Nucleotide-binding</keyword>
<dbReference type="InterPro" id="IPR026082">
    <property type="entry name" value="ABCA"/>
</dbReference>
<feature type="domain" description="ABC transporter" evidence="7">
    <location>
        <begin position="497"/>
        <end position="712"/>
    </location>
</feature>
<feature type="transmembrane region" description="Helical" evidence="6">
    <location>
        <begin position="424"/>
        <end position="445"/>
    </location>
</feature>
<keyword evidence="2" id="KW-0813">Transport</keyword>
<dbReference type="Pfam" id="PF00005">
    <property type="entry name" value="ABC_tran"/>
    <property type="match status" value="1"/>
</dbReference>
<feature type="transmembrane region" description="Helical" evidence="6">
    <location>
        <begin position="249"/>
        <end position="271"/>
    </location>
</feature>
<name>A0A830HFS7_9CHLO</name>
<evidence type="ECO:0000256" key="1">
    <source>
        <dbReference type="ARBA" id="ARBA00008526"/>
    </source>
</evidence>
<organism evidence="8 9">
    <name type="scientific">Pycnococcus provasolii</name>
    <dbReference type="NCBI Taxonomy" id="41880"/>
    <lineage>
        <taxon>Eukaryota</taxon>
        <taxon>Viridiplantae</taxon>
        <taxon>Chlorophyta</taxon>
        <taxon>Pseudoscourfieldiophyceae</taxon>
        <taxon>Pseudoscourfieldiales</taxon>
        <taxon>Pycnococcaceae</taxon>
        <taxon>Pycnococcus</taxon>
    </lineage>
</organism>
<protein>
    <recommendedName>
        <fullName evidence="7">ABC transporter domain-containing protein</fullName>
    </recommendedName>
</protein>
<evidence type="ECO:0000256" key="6">
    <source>
        <dbReference type="SAM" id="Phobius"/>
    </source>
</evidence>
<gene>
    <name evidence="8" type="ORF">PPROV_000491300</name>
</gene>
<dbReference type="GO" id="GO:0005524">
    <property type="term" value="F:ATP binding"/>
    <property type="evidence" value="ECO:0007669"/>
    <property type="project" value="UniProtKB-KW"/>
</dbReference>
<evidence type="ECO:0000313" key="9">
    <source>
        <dbReference type="Proteomes" id="UP000660262"/>
    </source>
</evidence>
<dbReference type="InterPro" id="IPR027417">
    <property type="entry name" value="P-loop_NTPase"/>
</dbReference>
<dbReference type="PANTHER" id="PTHR19229:SF36">
    <property type="entry name" value="ATP-BINDING CASSETTE SUB-FAMILY A MEMBER 2"/>
    <property type="match status" value="1"/>
</dbReference>
<feature type="transmembrane region" description="Helical" evidence="6">
    <location>
        <begin position="357"/>
        <end position="379"/>
    </location>
</feature>
<evidence type="ECO:0000313" key="8">
    <source>
        <dbReference type="EMBL" id="GHP06166.1"/>
    </source>
</evidence>
<comment type="caution">
    <text evidence="8">The sequence shown here is derived from an EMBL/GenBank/DDBJ whole genome shotgun (WGS) entry which is preliminary data.</text>
</comment>